<dbReference type="GO" id="GO:0051301">
    <property type="term" value="P:cell division"/>
    <property type="evidence" value="ECO:0007669"/>
    <property type="project" value="InterPro"/>
</dbReference>
<keyword evidence="3" id="KW-0328">Glycosyltransferase</keyword>
<evidence type="ECO:0000313" key="12">
    <source>
        <dbReference type="EMBL" id="OGE30286.1"/>
    </source>
</evidence>
<dbReference type="GO" id="GO:0015648">
    <property type="term" value="F:lipid-linked peptidoglycan transporter activity"/>
    <property type="evidence" value="ECO:0007669"/>
    <property type="project" value="TreeGrafter"/>
</dbReference>
<evidence type="ECO:0000256" key="8">
    <source>
        <dbReference type="ARBA" id="ARBA00022989"/>
    </source>
</evidence>
<evidence type="ECO:0000256" key="3">
    <source>
        <dbReference type="ARBA" id="ARBA00022676"/>
    </source>
</evidence>
<gene>
    <name evidence="12" type="ORF">A3C59_04885</name>
</gene>
<feature type="transmembrane region" description="Helical" evidence="11">
    <location>
        <begin position="38"/>
        <end position="56"/>
    </location>
</feature>
<evidence type="ECO:0000256" key="7">
    <source>
        <dbReference type="ARBA" id="ARBA00022984"/>
    </source>
</evidence>
<protein>
    <submittedName>
        <fullName evidence="12">Rod shape-determining protein RodA</fullName>
    </submittedName>
</protein>
<keyword evidence="7" id="KW-0573">Peptidoglycan synthesis</keyword>
<evidence type="ECO:0000256" key="5">
    <source>
        <dbReference type="ARBA" id="ARBA00022692"/>
    </source>
</evidence>
<dbReference type="GO" id="GO:0009252">
    <property type="term" value="P:peptidoglycan biosynthetic process"/>
    <property type="evidence" value="ECO:0007669"/>
    <property type="project" value="UniProtKB-KW"/>
</dbReference>
<dbReference type="Proteomes" id="UP000176902">
    <property type="component" value="Unassembled WGS sequence"/>
</dbReference>
<dbReference type="AlphaFoldDB" id="A0A1F5JNV8"/>
<feature type="transmembrane region" description="Helical" evidence="11">
    <location>
        <begin position="257"/>
        <end position="277"/>
    </location>
</feature>
<evidence type="ECO:0000313" key="13">
    <source>
        <dbReference type="Proteomes" id="UP000176902"/>
    </source>
</evidence>
<dbReference type="InterPro" id="IPR018365">
    <property type="entry name" value="Cell_cycle_FtsW-rel_CS"/>
</dbReference>
<dbReference type="GO" id="GO:0032153">
    <property type="term" value="C:cell division site"/>
    <property type="evidence" value="ECO:0007669"/>
    <property type="project" value="TreeGrafter"/>
</dbReference>
<dbReference type="NCBIfam" id="TIGR02210">
    <property type="entry name" value="rodA_shape"/>
    <property type="match status" value="1"/>
</dbReference>
<dbReference type="InterPro" id="IPR011923">
    <property type="entry name" value="RodA/MrdB"/>
</dbReference>
<dbReference type="Pfam" id="PF01098">
    <property type="entry name" value="FTSW_RODA_SPOVE"/>
    <property type="match status" value="1"/>
</dbReference>
<keyword evidence="10" id="KW-0961">Cell wall biogenesis/degradation</keyword>
<dbReference type="STRING" id="1797768.A3C59_04885"/>
<feature type="transmembrane region" description="Helical" evidence="11">
    <location>
        <begin position="170"/>
        <end position="188"/>
    </location>
</feature>
<dbReference type="GO" id="GO:0071555">
    <property type="term" value="P:cell wall organization"/>
    <property type="evidence" value="ECO:0007669"/>
    <property type="project" value="UniProtKB-KW"/>
</dbReference>
<proteinExistence type="predicted"/>
<dbReference type="PROSITE" id="PS00428">
    <property type="entry name" value="FTSW_RODA_SPOVE"/>
    <property type="match status" value="1"/>
</dbReference>
<feature type="transmembrane region" description="Helical" evidence="11">
    <location>
        <begin position="136"/>
        <end position="163"/>
    </location>
</feature>
<dbReference type="GO" id="GO:0005886">
    <property type="term" value="C:plasma membrane"/>
    <property type="evidence" value="ECO:0007669"/>
    <property type="project" value="TreeGrafter"/>
</dbReference>
<dbReference type="InterPro" id="IPR001182">
    <property type="entry name" value="FtsW/RodA"/>
</dbReference>
<organism evidence="12 13">
    <name type="scientific">Candidatus Daviesbacteria bacterium RIFCSPHIGHO2_02_FULL_36_13</name>
    <dbReference type="NCBI Taxonomy" id="1797768"/>
    <lineage>
        <taxon>Bacteria</taxon>
        <taxon>Candidatus Daviesiibacteriota</taxon>
    </lineage>
</organism>
<keyword evidence="2" id="KW-1003">Cell membrane</keyword>
<dbReference type="GO" id="GO:0016757">
    <property type="term" value="F:glycosyltransferase activity"/>
    <property type="evidence" value="ECO:0007669"/>
    <property type="project" value="UniProtKB-KW"/>
</dbReference>
<evidence type="ECO:0000256" key="10">
    <source>
        <dbReference type="ARBA" id="ARBA00023316"/>
    </source>
</evidence>
<evidence type="ECO:0000256" key="9">
    <source>
        <dbReference type="ARBA" id="ARBA00023136"/>
    </source>
</evidence>
<dbReference type="EMBL" id="MFCV01000048">
    <property type="protein sequence ID" value="OGE30286.1"/>
    <property type="molecule type" value="Genomic_DNA"/>
</dbReference>
<feature type="transmembrane region" description="Helical" evidence="11">
    <location>
        <begin position="323"/>
        <end position="345"/>
    </location>
</feature>
<keyword evidence="6" id="KW-0133">Cell shape</keyword>
<keyword evidence="8 11" id="KW-1133">Transmembrane helix</keyword>
<dbReference type="PANTHER" id="PTHR30474">
    <property type="entry name" value="CELL CYCLE PROTEIN"/>
    <property type="match status" value="1"/>
</dbReference>
<feature type="transmembrane region" description="Helical" evidence="11">
    <location>
        <begin position="62"/>
        <end position="82"/>
    </location>
</feature>
<evidence type="ECO:0000256" key="11">
    <source>
        <dbReference type="SAM" id="Phobius"/>
    </source>
</evidence>
<sequence length="356" mass="39737">MKFIESVNWPIFLVSLSLVSIGILVIYSSSPELAFQQFIYTIVGLILFLFISHLDLHSIRKLINPLFFLTILLLIVVLVLGVETRGSVRWIPLGFFNIQPSEFAKPVILLFIASFWAKSISSWTNIFKSLFLISPILFLVFIQPDLGSTLTLVSIWVGILFVSRVSVKKIIVLILIAALVIPVGWTFLRDYQKQRIVGFLNPQTDPLGRGYNLIQSTIAVGSGEILGRGLGRGTQSRLQFLPEFRTDFIFASIAEEWGFLGCFVILSLYMYLLVFFLRLASQIDDNFSFLIIIGVFSMLLFQVFVNVGMNIGIVPITGITLPLISYGGSSLIVTFVCLGLVASVAKARARIDTEAY</sequence>
<reference evidence="12 13" key="1">
    <citation type="journal article" date="2016" name="Nat. Commun.">
        <title>Thousands of microbial genomes shed light on interconnected biogeochemical processes in an aquifer system.</title>
        <authorList>
            <person name="Anantharaman K."/>
            <person name="Brown C.T."/>
            <person name="Hug L.A."/>
            <person name="Sharon I."/>
            <person name="Castelle C.J."/>
            <person name="Probst A.J."/>
            <person name="Thomas B.C."/>
            <person name="Singh A."/>
            <person name="Wilkins M.J."/>
            <person name="Karaoz U."/>
            <person name="Brodie E.L."/>
            <person name="Williams K.H."/>
            <person name="Hubbard S.S."/>
            <person name="Banfield J.F."/>
        </authorList>
    </citation>
    <scope>NUCLEOTIDE SEQUENCE [LARGE SCALE GENOMIC DNA]</scope>
</reference>
<comment type="caution">
    <text evidence="12">The sequence shown here is derived from an EMBL/GenBank/DDBJ whole genome shotgun (WGS) entry which is preliminary data.</text>
</comment>
<evidence type="ECO:0000256" key="2">
    <source>
        <dbReference type="ARBA" id="ARBA00022475"/>
    </source>
</evidence>
<evidence type="ECO:0000256" key="4">
    <source>
        <dbReference type="ARBA" id="ARBA00022679"/>
    </source>
</evidence>
<evidence type="ECO:0000256" key="6">
    <source>
        <dbReference type="ARBA" id="ARBA00022960"/>
    </source>
</evidence>
<dbReference type="PANTHER" id="PTHR30474:SF1">
    <property type="entry name" value="PEPTIDOGLYCAN GLYCOSYLTRANSFERASE MRDB"/>
    <property type="match status" value="1"/>
</dbReference>
<keyword evidence="9 11" id="KW-0472">Membrane</keyword>
<keyword evidence="4" id="KW-0808">Transferase</keyword>
<dbReference type="GO" id="GO:0008360">
    <property type="term" value="P:regulation of cell shape"/>
    <property type="evidence" value="ECO:0007669"/>
    <property type="project" value="UniProtKB-KW"/>
</dbReference>
<feature type="transmembrane region" description="Helical" evidence="11">
    <location>
        <begin position="289"/>
        <end position="311"/>
    </location>
</feature>
<keyword evidence="5 11" id="KW-0812">Transmembrane</keyword>
<evidence type="ECO:0000256" key="1">
    <source>
        <dbReference type="ARBA" id="ARBA00004141"/>
    </source>
</evidence>
<comment type="subcellular location">
    <subcellularLocation>
        <location evidence="1">Membrane</location>
        <topology evidence="1">Multi-pass membrane protein</topology>
    </subcellularLocation>
</comment>
<name>A0A1F5JNV8_9BACT</name>
<accession>A0A1F5JNV8</accession>
<feature type="transmembrane region" description="Helical" evidence="11">
    <location>
        <begin position="6"/>
        <end position="26"/>
    </location>
</feature>